<name>A0A9P4RAU6_9PLEO</name>
<accession>A0A9P4RAU6</accession>
<dbReference type="EMBL" id="ML996102">
    <property type="protein sequence ID" value="KAF2739972.1"/>
    <property type="molecule type" value="Genomic_DNA"/>
</dbReference>
<evidence type="ECO:0000256" key="1">
    <source>
        <dbReference type="SAM" id="MobiDB-lite"/>
    </source>
</evidence>
<organism evidence="2 3">
    <name type="scientific">Polyplosphaeria fusca</name>
    <dbReference type="NCBI Taxonomy" id="682080"/>
    <lineage>
        <taxon>Eukaryota</taxon>
        <taxon>Fungi</taxon>
        <taxon>Dikarya</taxon>
        <taxon>Ascomycota</taxon>
        <taxon>Pezizomycotina</taxon>
        <taxon>Dothideomycetes</taxon>
        <taxon>Pleosporomycetidae</taxon>
        <taxon>Pleosporales</taxon>
        <taxon>Tetraplosphaeriaceae</taxon>
        <taxon>Polyplosphaeria</taxon>
    </lineage>
</organism>
<gene>
    <name evidence="2" type="ORF">EJ04DRAFT_261667</name>
</gene>
<feature type="region of interest" description="Disordered" evidence="1">
    <location>
        <begin position="51"/>
        <end position="102"/>
    </location>
</feature>
<feature type="compositionally biased region" description="Basic and acidic residues" evidence="1">
    <location>
        <begin position="81"/>
        <end position="90"/>
    </location>
</feature>
<evidence type="ECO:0000313" key="2">
    <source>
        <dbReference type="EMBL" id="KAF2739972.1"/>
    </source>
</evidence>
<proteinExistence type="predicted"/>
<sequence>MHNNVLQRPSRPLNHCIEHTELALTLLSRRRLCFWIINRILYEKEPVRLSTSQKRAGGRLSTPAVSGTFGSQRMRRPGGQDAHDSGEDTRLSSTGVTPTNGGGIALASVAGGLWSRSRGWVLDEAASRRQGGPSYTRHLEEGKGRKCHSCGDACPSPPASARTPRIRMMQLVASLGEEDMAWSARSERVNLRDEMAVRIIGRSTSRRWCLGM</sequence>
<dbReference type="Proteomes" id="UP000799444">
    <property type="component" value="Unassembled WGS sequence"/>
</dbReference>
<comment type="caution">
    <text evidence="2">The sequence shown here is derived from an EMBL/GenBank/DDBJ whole genome shotgun (WGS) entry which is preliminary data.</text>
</comment>
<reference evidence="2" key="1">
    <citation type="journal article" date="2020" name="Stud. Mycol.">
        <title>101 Dothideomycetes genomes: a test case for predicting lifestyles and emergence of pathogens.</title>
        <authorList>
            <person name="Haridas S."/>
            <person name="Albert R."/>
            <person name="Binder M."/>
            <person name="Bloem J."/>
            <person name="Labutti K."/>
            <person name="Salamov A."/>
            <person name="Andreopoulos B."/>
            <person name="Baker S."/>
            <person name="Barry K."/>
            <person name="Bills G."/>
            <person name="Bluhm B."/>
            <person name="Cannon C."/>
            <person name="Castanera R."/>
            <person name="Culley D."/>
            <person name="Daum C."/>
            <person name="Ezra D."/>
            <person name="Gonzalez J."/>
            <person name="Henrissat B."/>
            <person name="Kuo A."/>
            <person name="Liang C."/>
            <person name="Lipzen A."/>
            <person name="Lutzoni F."/>
            <person name="Magnuson J."/>
            <person name="Mondo S."/>
            <person name="Nolan M."/>
            <person name="Ohm R."/>
            <person name="Pangilinan J."/>
            <person name="Park H.-J."/>
            <person name="Ramirez L."/>
            <person name="Alfaro M."/>
            <person name="Sun H."/>
            <person name="Tritt A."/>
            <person name="Yoshinaga Y."/>
            <person name="Zwiers L.-H."/>
            <person name="Turgeon B."/>
            <person name="Goodwin S."/>
            <person name="Spatafora J."/>
            <person name="Crous P."/>
            <person name="Grigoriev I."/>
        </authorList>
    </citation>
    <scope>NUCLEOTIDE SEQUENCE</scope>
    <source>
        <strain evidence="2">CBS 125425</strain>
    </source>
</reference>
<protein>
    <submittedName>
        <fullName evidence="2">Uncharacterized protein</fullName>
    </submittedName>
</protein>
<evidence type="ECO:0000313" key="3">
    <source>
        <dbReference type="Proteomes" id="UP000799444"/>
    </source>
</evidence>
<keyword evidence="3" id="KW-1185">Reference proteome</keyword>
<dbReference type="AlphaFoldDB" id="A0A9P4RAU6"/>